<dbReference type="SMART" id="SM00829">
    <property type="entry name" value="PKS_ER"/>
    <property type="match status" value="1"/>
</dbReference>
<dbReference type="InterPro" id="IPR013154">
    <property type="entry name" value="ADH-like_N"/>
</dbReference>
<feature type="domain" description="Enoyl reductase (ER)" evidence="3">
    <location>
        <begin position="7"/>
        <end position="359"/>
    </location>
</feature>
<dbReference type="GO" id="GO:0016651">
    <property type="term" value="F:oxidoreductase activity, acting on NAD(P)H"/>
    <property type="evidence" value="ECO:0007669"/>
    <property type="project" value="InterPro"/>
</dbReference>
<dbReference type="SUPFAM" id="SSF50129">
    <property type="entry name" value="GroES-like"/>
    <property type="match status" value="1"/>
</dbReference>
<dbReference type="InterPro" id="IPR047122">
    <property type="entry name" value="Trans-enoyl_RdTase-like"/>
</dbReference>
<dbReference type="InterPro" id="IPR020843">
    <property type="entry name" value="ER"/>
</dbReference>
<evidence type="ECO:0000256" key="1">
    <source>
        <dbReference type="ARBA" id="ARBA00008072"/>
    </source>
</evidence>
<organism evidence="4 5">
    <name type="scientific">Rhynchosporium secalis</name>
    <name type="common">Barley scald fungus</name>
    <dbReference type="NCBI Taxonomy" id="38038"/>
    <lineage>
        <taxon>Eukaryota</taxon>
        <taxon>Fungi</taxon>
        <taxon>Dikarya</taxon>
        <taxon>Ascomycota</taxon>
        <taxon>Pezizomycotina</taxon>
        <taxon>Leotiomycetes</taxon>
        <taxon>Helotiales</taxon>
        <taxon>Ploettnerulaceae</taxon>
        <taxon>Rhynchosporium</taxon>
    </lineage>
</organism>
<proteinExistence type="inferred from homology"/>
<dbReference type="Proteomes" id="UP000177625">
    <property type="component" value="Unassembled WGS sequence"/>
</dbReference>
<evidence type="ECO:0000256" key="2">
    <source>
        <dbReference type="ARBA" id="ARBA00023002"/>
    </source>
</evidence>
<dbReference type="Pfam" id="PF08240">
    <property type="entry name" value="ADH_N"/>
    <property type="match status" value="1"/>
</dbReference>
<dbReference type="Gene3D" id="3.40.50.720">
    <property type="entry name" value="NAD(P)-binding Rossmann-like Domain"/>
    <property type="match status" value="1"/>
</dbReference>
<name>A0A1E1M9Y7_RHYSE</name>
<dbReference type="EMBL" id="FJVC01000228">
    <property type="protein sequence ID" value="CZT45903.1"/>
    <property type="molecule type" value="Genomic_DNA"/>
</dbReference>
<reference evidence="5" key="1">
    <citation type="submission" date="2016-03" db="EMBL/GenBank/DDBJ databases">
        <authorList>
            <person name="Guldener U."/>
        </authorList>
    </citation>
    <scope>NUCLEOTIDE SEQUENCE [LARGE SCALE GENOMIC DNA]</scope>
</reference>
<protein>
    <submittedName>
        <fullName evidence="4">Related to NADPH:quinone reductase and related Zn-dependent oxidoreductases</fullName>
    </submittedName>
</protein>
<dbReference type="PANTHER" id="PTHR45348">
    <property type="entry name" value="HYPOTHETICAL OXIDOREDUCTASE (EUROFUNG)"/>
    <property type="match status" value="1"/>
</dbReference>
<gene>
    <name evidence="4" type="ORF">RSE6_06260</name>
</gene>
<evidence type="ECO:0000313" key="4">
    <source>
        <dbReference type="EMBL" id="CZT45903.1"/>
    </source>
</evidence>
<sequence length="370" mass="39400">MLEVIVHPLPELTTEIVDSSIPTPGPDGLLVKVEVAASNVKDWLHPTMRNISLNSGDDMAGTVCALGGNVESNGEFQVGYRVAAFHPMFTSGGTYAEYAVAPRHTVFKIPDRMSFEEAATIPLVVTTAALSLFKIQGLPAPWSFPSSPTTNPTPLIIYGASSSLGTFALKLALASNIHPILAIAGSSSSHIPPLLDLTKGDCLIDYRNGISAMQHAIRTFLAERDLEARHAIDAISANGSWIPISQLLAPGGQLSVVSAVNAYDEPEMPEGVEVKYTFVGAVHEGLYKKGMPKQPARELVEGMPAFAGELFEWLGGEEGALAREVVKSHPFEVVPGGLDGVETGLRMLKSGNAGGKKFIYRVSETVRLAK</sequence>
<dbReference type="Gene3D" id="3.90.180.10">
    <property type="entry name" value="Medium-chain alcohol dehydrogenases, catalytic domain"/>
    <property type="match status" value="1"/>
</dbReference>
<dbReference type="AlphaFoldDB" id="A0A1E1M9Y7"/>
<evidence type="ECO:0000259" key="3">
    <source>
        <dbReference type="SMART" id="SM00829"/>
    </source>
</evidence>
<comment type="similarity">
    <text evidence="1">Belongs to the zinc-containing alcohol dehydrogenase family.</text>
</comment>
<evidence type="ECO:0000313" key="5">
    <source>
        <dbReference type="Proteomes" id="UP000177625"/>
    </source>
</evidence>
<dbReference type="PANTHER" id="PTHR45348:SF5">
    <property type="entry name" value="OXIDOREDUCTASE, PUTATIVE (AFU_ORTHOLOGUE AFUA_8G01420)-RELATED"/>
    <property type="match status" value="1"/>
</dbReference>
<dbReference type="InterPro" id="IPR036291">
    <property type="entry name" value="NAD(P)-bd_dom_sf"/>
</dbReference>
<keyword evidence="2" id="KW-0560">Oxidoreductase</keyword>
<keyword evidence="5" id="KW-1185">Reference proteome</keyword>
<dbReference type="SUPFAM" id="SSF51735">
    <property type="entry name" value="NAD(P)-binding Rossmann-fold domains"/>
    <property type="match status" value="1"/>
</dbReference>
<accession>A0A1E1M9Y7</accession>
<dbReference type="CDD" id="cd08249">
    <property type="entry name" value="enoyl_reductase_like"/>
    <property type="match status" value="1"/>
</dbReference>
<dbReference type="InterPro" id="IPR011032">
    <property type="entry name" value="GroES-like_sf"/>
</dbReference>